<accession>A0AAV7KYP6</accession>
<evidence type="ECO:0008006" key="3">
    <source>
        <dbReference type="Google" id="ProtNLM"/>
    </source>
</evidence>
<protein>
    <recommendedName>
        <fullName evidence="3">Secreted protein</fullName>
    </recommendedName>
</protein>
<organism evidence="1 2">
    <name type="scientific">Pleurodeles waltl</name>
    <name type="common">Iberian ribbed newt</name>
    <dbReference type="NCBI Taxonomy" id="8319"/>
    <lineage>
        <taxon>Eukaryota</taxon>
        <taxon>Metazoa</taxon>
        <taxon>Chordata</taxon>
        <taxon>Craniata</taxon>
        <taxon>Vertebrata</taxon>
        <taxon>Euteleostomi</taxon>
        <taxon>Amphibia</taxon>
        <taxon>Batrachia</taxon>
        <taxon>Caudata</taxon>
        <taxon>Salamandroidea</taxon>
        <taxon>Salamandridae</taxon>
        <taxon>Pleurodelinae</taxon>
        <taxon>Pleurodeles</taxon>
    </lineage>
</organism>
<comment type="caution">
    <text evidence="1">The sequence shown here is derived from an EMBL/GenBank/DDBJ whole genome shotgun (WGS) entry which is preliminary data.</text>
</comment>
<dbReference type="Proteomes" id="UP001066276">
    <property type="component" value="Chromosome 12"/>
</dbReference>
<dbReference type="EMBL" id="JANPWB010000016">
    <property type="protein sequence ID" value="KAJ1083350.1"/>
    <property type="molecule type" value="Genomic_DNA"/>
</dbReference>
<keyword evidence="2" id="KW-1185">Reference proteome</keyword>
<proteinExistence type="predicted"/>
<dbReference type="AlphaFoldDB" id="A0AAV7KYP6"/>
<reference evidence="1" key="1">
    <citation type="journal article" date="2022" name="bioRxiv">
        <title>Sequencing and chromosome-scale assembly of the giantPleurodeles waltlgenome.</title>
        <authorList>
            <person name="Brown T."/>
            <person name="Elewa A."/>
            <person name="Iarovenko S."/>
            <person name="Subramanian E."/>
            <person name="Araus A.J."/>
            <person name="Petzold A."/>
            <person name="Susuki M."/>
            <person name="Suzuki K.-i.T."/>
            <person name="Hayashi T."/>
            <person name="Toyoda A."/>
            <person name="Oliveira C."/>
            <person name="Osipova E."/>
            <person name="Leigh N.D."/>
            <person name="Simon A."/>
            <person name="Yun M.H."/>
        </authorList>
    </citation>
    <scope>NUCLEOTIDE SEQUENCE</scope>
    <source>
        <strain evidence="1">20211129_DDA</strain>
        <tissue evidence="1">Liver</tissue>
    </source>
</reference>
<evidence type="ECO:0000313" key="2">
    <source>
        <dbReference type="Proteomes" id="UP001066276"/>
    </source>
</evidence>
<sequence length="83" mass="8974">MREGTISWARVALVHVLGHASVRTANVHPAKKAAVPVALLDVINVARVVCAKESRRRNAAVAPNLQIGLSSTCEAWHMMNCTF</sequence>
<name>A0AAV7KYP6_PLEWA</name>
<evidence type="ECO:0000313" key="1">
    <source>
        <dbReference type="EMBL" id="KAJ1083350.1"/>
    </source>
</evidence>
<gene>
    <name evidence="1" type="ORF">NDU88_003509</name>
</gene>